<accession>A0A0A0JL28</accession>
<keyword evidence="2" id="KW-1185">Reference proteome</keyword>
<organism evidence="1 2">
    <name type="scientific">Knoellia subterranea KCTC 19937</name>
    <dbReference type="NCBI Taxonomy" id="1385521"/>
    <lineage>
        <taxon>Bacteria</taxon>
        <taxon>Bacillati</taxon>
        <taxon>Actinomycetota</taxon>
        <taxon>Actinomycetes</taxon>
        <taxon>Micrococcales</taxon>
        <taxon>Intrasporangiaceae</taxon>
        <taxon>Knoellia</taxon>
    </lineage>
</organism>
<dbReference type="STRING" id="1385521.N803_05950"/>
<evidence type="ECO:0000313" key="1">
    <source>
        <dbReference type="EMBL" id="KGN36346.1"/>
    </source>
</evidence>
<sequence>MVGGRSQHKLVDSMFKQVEVVRSVVGESVPVTGVLCFIESDWPLIDGDFTTRGVLVTWPKRLYALLAKDGPQAHAIADLHRRIAATLPPA</sequence>
<comment type="caution">
    <text evidence="1">The sequence shown here is derived from an EMBL/GenBank/DDBJ whole genome shotgun (WGS) entry which is preliminary data.</text>
</comment>
<dbReference type="EMBL" id="AVPK01000012">
    <property type="protein sequence ID" value="KGN36346.1"/>
    <property type="molecule type" value="Genomic_DNA"/>
</dbReference>
<dbReference type="Proteomes" id="UP000030011">
    <property type="component" value="Unassembled WGS sequence"/>
</dbReference>
<gene>
    <name evidence="1" type="ORF">N803_05950</name>
</gene>
<name>A0A0A0JL28_9MICO</name>
<dbReference type="RefSeq" id="WP_052112372.1">
    <property type="nucleotide sequence ID" value="NZ_AVPK01000012.1"/>
</dbReference>
<reference evidence="1 2" key="1">
    <citation type="submission" date="2013-08" db="EMBL/GenBank/DDBJ databases">
        <title>The genome sequence of Knoellia subterranea.</title>
        <authorList>
            <person name="Zhu W."/>
            <person name="Wang G."/>
        </authorList>
    </citation>
    <scope>NUCLEOTIDE SEQUENCE [LARGE SCALE GENOMIC DNA]</scope>
    <source>
        <strain evidence="1 2">KCTC 19937</strain>
    </source>
</reference>
<dbReference type="AlphaFoldDB" id="A0A0A0JL28"/>
<proteinExistence type="predicted"/>
<evidence type="ECO:0000313" key="2">
    <source>
        <dbReference type="Proteomes" id="UP000030011"/>
    </source>
</evidence>
<protein>
    <submittedName>
        <fullName evidence="1">Uncharacterized protein</fullName>
    </submittedName>
</protein>